<dbReference type="InterPro" id="IPR005821">
    <property type="entry name" value="Ion_trans_dom"/>
</dbReference>
<comment type="caution">
    <text evidence="8">The sequence shown here is derived from an EMBL/GenBank/DDBJ whole genome shotgun (WGS) entry which is preliminary data.</text>
</comment>
<feature type="transmembrane region" description="Helical" evidence="5">
    <location>
        <begin position="195"/>
        <end position="214"/>
    </location>
</feature>
<sequence length="580" mass="66258">MNAKFRKGVKQVLNVNRLTGGVQDEGKVSDDIAAPDKAEEKSMASSLKSTVDRVRLRLKVASMLKSASEPNREEEKREKEFHAVFHAIQNEKEELLMSKEKEEENMWDIVDLDDEAIEEYASNELLGQFLSNTVFRTGILCVILFNSILIAVETDQELEQKYSHLFSVLDQCLMTIFVCEILVKWYHGFFMFWKMGWNVLDFFIVVALLLGPLLSTGSGSRGVLRILRVLRAFRSLRRHGQFGFAVGDCLVFFLQAWPLLVLFYIRLFYATSPRSCCLKKREEIWGRYWHSDIASRKKEVHDQRRRFSKTRIGNLSCCEMSSDKAAESFQQNSTPIRERGKQFVQNEVKPCKGDVILDLGCGTGAVSAYLAELVGQEGKVLGVDPDKQRLKVAQESYKGIKNLSFVEGSSSNFPGMDSGTYDIIYSFGVLHWVQNKEEAFKNMFRGLKPTGKITALYIEHLPTFFVRGFRELNGENWDRLLDMFKFESMAEIERICAAAGFSILKSCHIEGPHFEFESADHLRSFFWSATHGVFDRQLATDTRLARFYDLYSTEGCGKIKCPPEENDLFSVLIAVKPDKA</sequence>
<dbReference type="InterPro" id="IPR041698">
    <property type="entry name" value="Methyltransf_25"/>
</dbReference>
<dbReference type="SUPFAM" id="SSF53335">
    <property type="entry name" value="S-adenosyl-L-methionine-dependent methyltransferases"/>
    <property type="match status" value="1"/>
</dbReference>
<evidence type="ECO:0000256" key="3">
    <source>
        <dbReference type="ARBA" id="ARBA00022989"/>
    </source>
</evidence>
<reference evidence="8 9" key="1">
    <citation type="submission" date="2022-05" db="EMBL/GenBank/DDBJ databases">
        <authorList>
            <consortium name="Genoscope - CEA"/>
            <person name="William W."/>
        </authorList>
    </citation>
    <scope>NUCLEOTIDE SEQUENCE [LARGE SCALE GENOMIC DNA]</scope>
</reference>
<feature type="domain" description="Methyltransferase" evidence="7">
    <location>
        <begin position="356"/>
        <end position="451"/>
    </location>
</feature>
<accession>A0ABN8QUL3</accession>
<feature type="transmembrane region" description="Helical" evidence="5">
    <location>
        <begin position="242"/>
        <end position="265"/>
    </location>
</feature>
<evidence type="ECO:0000256" key="4">
    <source>
        <dbReference type="ARBA" id="ARBA00023136"/>
    </source>
</evidence>
<dbReference type="Proteomes" id="UP001159405">
    <property type="component" value="Unassembled WGS sequence"/>
</dbReference>
<evidence type="ECO:0000256" key="5">
    <source>
        <dbReference type="SAM" id="Phobius"/>
    </source>
</evidence>
<keyword evidence="4 5" id="KW-0472">Membrane</keyword>
<keyword evidence="2 5" id="KW-0812">Transmembrane</keyword>
<dbReference type="EMBL" id="CALNXK010000144">
    <property type="protein sequence ID" value="CAH3168304.1"/>
    <property type="molecule type" value="Genomic_DNA"/>
</dbReference>
<gene>
    <name evidence="8" type="ORF">PLOB_00009126</name>
</gene>
<organism evidence="8 9">
    <name type="scientific">Porites lobata</name>
    <dbReference type="NCBI Taxonomy" id="104759"/>
    <lineage>
        <taxon>Eukaryota</taxon>
        <taxon>Metazoa</taxon>
        <taxon>Cnidaria</taxon>
        <taxon>Anthozoa</taxon>
        <taxon>Hexacorallia</taxon>
        <taxon>Scleractinia</taxon>
        <taxon>Fungiina</taxon>
        <taxon>Poritidae</taxon>
        <taxon>Porites</taxon>
    </lineage>
</organism>
<name>A0ABN8QUL3_9CNID</name>
<proteinExistence type="predicted"/>
<evidence type="ECO:0000313" key="9">
    <source>
        <dbReference type="Proteomes" id="UP001159405"/>
    </source>
</evidence>
<dbReference type="Pfam" id="PF13649">
    <property type="entry name" value="Methyltransf_25"/>
    <property type="match status" value="1"/>
</dbReference>
<evidence type="ECO:0000259" key="7">
    <source>
        <dbReference type="Pfam" id="PF13649"/>
    </source>
</evidence>
<keyword evidence="9" id="KW-1185">Reference proteome</keyword>
<dbReference type="CDD" id="cd02440">
    <property type="entry name" value="AdoMet_MTases"/>
    <property type="match status" value="1"/>
</dbReference>
<comment type="subcellular location">
    <subcellularLocation>
        <location evidence="1">Membrane</location>
        <topology evidence="1">Multi-pass membrane protein</topology>
    </subcellularLocation>
</comment>
<dbReference type="InterPro" id="IPR027359">
    <property type="entry name" value="Volt_channel_dom_sf"/>
</dbReference>
<dbReference type="PANTHER" id="PTHR47077:SF1">
    <property type="entry name" value="CATION CHANNEL SPERM-ASSOCIATED PROTEIN 4"/>
    <property type="match status" value="1"/>
</dbReference>
<evidence type="ECO:0000256" key="2">
    <source>
        <dbReference type="ARBA" id="ARBA00022692"/>
    </source>
</evidence>
<evidence type="ECO:0000313" key="8">
    <source>
        <dbReference type="EMBL" id="CAH3168304.1"/>
    </source>
</evidence>
<evidence type="ECO:0000256" key="1">
    <source>
        <dbReference type="ARBA" id="ARBA00004141"/>
    </source>
</evidence>
<evidence type="ECO:0000259" key="6">
    <source>
        <dbReference type="Pfam" id="PF00520"/>
    </source>
</evidence>
<dbReference type="Gene3D" id="3.40.50.150">
    <property type="entry name" value="Vaccinia Virus protein VP39"/>
    <property type="match status" value="1"/>
</dbReference>
<dbReference type="InterPro" id="IPR028744">
    <property type="entry name" value="CatSper4"/>
</dbReference>
<dbReference type="PANTHER" id="PTHR47077">
    <property type="entry name" value="ION_TRANS DOMAIN-CONTAINING PROTEIN"/>
    <property type="match status" value="1"/>
</dbReference>
<feature type="domain" description="Ion transport" evidence="6">
    <location>
        <begin position="133"/>
        <end position="262"/>
    </location>
</feature>
<dbReference type="Gene3D" id="1.20.120.350">
    <property type="entry name" value="Voltage-gated potassium channels. Chain C"/>
    <property type="match status" value="1"/>
</dbReference>
<dbReference type="InterPro" id="IPR029063">
    <property type="entry name" value="SAM-dependent_MTases_sf"/>
</dbReference>
<protein>
    <submittedName>
        <fullName evidence="8">Uncharacterized protein</fullName>
    </submittedName>
</protein>
<keyword evidence="3 5" id="KW-1133">Transmembrane helix</keyword>
<dbReference type="SUPFAM" id="SSF81324">
    <property type="entry name" value="Voltage-gated potassium channels"/>
    <property type="match status" value="1"/>
</dbReference>
<feature type="transmembrane region" description="Helical" evidence="5">
    <location>
        <begin position="164"/>
        <end position="183"/>
    </location>
</feature>
<dbReference type="Pfam" id="PF00520">
    <property type="entry name" value="Ion_trans"/>
    <property type="match status" value="1"/>
</dbReference>
<feature type="transmembrane region" description="Helical" evidence="5">
    <location>
        <begin position="133"/>
        <end position="152"/>
    </location>
</feature>